<dbReference type="EC" id="2.3.1.-" evidence="4"/>
<keyword evidence="7" id="KW-1185">Reference proteome</keyword>
<dbReference type="EMBL" id="LNQL01000002">
    <property type="protein sequence ID" value="KSU49323.1"/>
    <property type="molecule type" value="Genomic_DNA"/>
</dbReference>
<reference evidence="2 5" key="1">
    <citation type="journal article" date="2015" name="Int. J. Syst. Evol. Microbiol.">
        <title>Exiguobacterium enclense sp. nov., isolated from sediment.</title>
        <authorList>
            <person name="Dastager S.G."/>
            <person name="Mawlankar R."/>
            <person name="Sonalkar V.V."/>
            <person name="Thorat M.N."/>
            <person name="Mual P."/>
            <person name="Verma A."/>
            <person name="Krishnamurthi S."/>
            <person name="Tang S.K."/>
            <person name="Li W.J."/>
        </authorList>
    </citation>
    <scope>NUCLEOTIDE SEQUENCE [LARGE SCALE GENOMIC DNA]</scope>
    <source>
        <strain evidence="2 5">NIO-1109</strain>
    </source>
</reference>
<dbReference type="Proteomes" id="UP000053797">
    <property type="component" value="Unassembled WGS sequence"/>
</dbReference>
<dbReference type="Gene3D" id="3.40.630.30">
    <property type="match status" value="1"/>
</dbReference>
<name>A0A0V8GGC5_9BACL</name>
<dbReference type="Proteomes" id="UP000072605">
    <property type="component" value="Unassembled WGS sequence"/>
</dbReference>
<dbReference type="SMR" id="A0A0V8GGC5"/>
<dbReference type="RefSeq" id="WP_023467684.1">
    <property type="nucleotide sequence ID" value="NZ_FMYN01000002.1"/>
</dbReference>
<dbReference type="GO" id="GO:0016747">
    <property type="term" value="F:acyltransferase activity, transferring groups other than amino-acyl groups"/>
    <property type="evidence" value="ECO:0007669"/>
    <property type="project" value="InterPro"/>
</dbReference>
<comment type="caution">
    <text evidence="2">The sequence shown here is derived from an EMBL/GenBank/DDBJ whole genome shotgun (WGS) entry which is preliminary data.</text>
</comment>
<gene>
    <name evidence="2" type="ORF">AS033_08120</name>
    <name evidence="3" type="ORF">RSA11_01105</name>
    <name evidence="4" type="ORF">SZL87_09130</name>
</gene>
<reference evidence="3 6" key="2">
    <citation type="journal article" date="2016" name="Front. Microbiol.">
        <title>Genomic Resource of Rice Seed Associated Bacteria.</title>
        <authorList>
            <person name="Midha S."/>
            <person name="Bansal K."/>
            <person name="Sharma S."/>
            <person name="Kumar N."/>
            <person name="Patil P.P."/>
            <person name="Chaudhry V."/>
            <person name="Patil P.B."/>
        </authorList>
    </citation>
    <scope>NUCLEOTIDE SEQUENCE [LARGE SCALE GENOMIC DNA]</scope>
    <source>
        <strain evidence="3 6">RSA11</strain>
    </source>
</reference>
<dbReference type="Proteomes" id="UP001387110">
    <property type="component" value="Unassembled WGS sequence"/>
</dbReference>
<dbReference type="OrthoDB" id="2189687at2"/>
<dbReference type="GeneID" id="90836182"/>
<evidence type="ECO:0000313" key="7">
    <source>
        <dbReference type="Proteomes" id="UP001387110"/>
    </source>
</evidence>
<proteinExistence type="predicted"/>
<evidence type="ECO:0000313" key="6">
    <source>
        <dbReference type="Proteomes" id="UP000072605"/>
    </source>
</evidence>
<evidence type="ECO:0000313" key="5">
    <source>
        <dbReference type="Proteomes" id="UP000053797"/>
    </source>
</evidence>
<dbReference type="Pfam" id="PF00583">
    <property type="entry name" value="Acetyltransf_1"/>
    <property type="match status" value="1"/>
</dbReference>
<dbReference type="InterPro" id="IPR016181">
    <property type="entry name" value="Acyl_CoA_acyltransferase"/>
</dbReference>
<reference evidence="4 7" key="3">
    <citation type="submission" date="2023-12" db="EMBL/GenBank/DDBJ databases">
        <authorList>
            <person name="Easwaran N."/>
            <person name="Lazarus H.P.S."/>
        </authorList>
    </citation>
    <scope>NUCLEOTIDE SEQUENCE [LARGE SCALE GENOMIC DNA]</scope>
    <source>
        <strain evidence="4 7">VIT-2023</strain>
    </source>
</reference>
<dbReference type="AlphaFoldDB" id="A0A0V8GGC5"/>
<protein>
    <submittedName>
        <fullName evidence="2">GCN5 family acetyltransferase</fullName>
    </submittedName>
    <submittedName>
        <fullName evidence="4">GNAT family N-acetyltransferase</fullName>
        <ecNumber evidence="4">2.3.1.-</ecNumber>
    </submittedName>
</protein>
<dbReference type="InterPro" id="IPR000182">
    <property type="entry name" value="GNAT_dom"/>
</dbReference>
<feature type="domain" description="N-acetyltransferase" evidence="1">
    <location>
        <begin position="3"/>
        <end position="115"/>
    </location>
</feature>
<evidence type="ECO:0000313" key="3">
    <source>
        <dbReference type="EMBL" id="KTR28476.1"/>
    </source>
</evidence>
<keyword evidence="4" id="KW-0012">Acyltransferase</keyword>
<evidence type="ECO:0000313" key="2">
    <source>
        <dbReference type="EMBL" id="KSU49323.1"/>
    </source>
</evidence>
<evidence type="ECO:0000259" key="1">
    <source>
        <dbReference type="PROSITE" id="PS51186"/>
    </source>
</evidence>
<dbReference type="SUPFAM" id="SSF55729">
    <property type="entry name" value="Acyl-CoA N-acyltransferases (Nat)"/>
    <property type="match status" value="1"/>
</dbReference>
<organism evidence="2 5">
    <name type="scientific">Exiguobacterium indicum</name>
    <dbReference type="NCBI Taxonomy" id="296995"/>
    <lineage>
        <taxon>Bacteria</taxon>
        <taxon>Bacillati</taxon>
        <taxon>Bacillota</taxon>
        <taxon>Bacilli</taxon>
        <taxon>Bacillales</taxon>
        <taxon>Bacillales Family XII. Incertae Sedis</taxon>
        <taxon>Exiguobacterium</taxon>
    </lineage>
</organism>
<evidence type="ECO:0000313" key="4">
    <source>
        <dbReference type="EMBL" id="MEI4462583.1"/>
    </source>
</evidence>
<sequence length="115" mass="13406">MLVKYKKLNERTAMGLIAFSCEVKDPKYLLETVQAYEQEEDQRLYLYKQDEDFVGVIGFQLMDGHAELKHIALSPSFRGERMSYLLLDEAAKLLRTDITGATEETQRLVDKWKNQ</sequence>
<dbReference type="EMBL" id="LDQV01000004">
    <property type="protein sequence ID" value="KTR28476.1"/>
    <property type="molecule type" value="Genomic_DNA"/>
</dbReference>
<accession>A0A0V8GGC5</accession>
<dbReference type="PROSITE" id="PS51186">
    <property type="entry name" value="GNAT"/>
    <property type="match status" value="1"/>
</dbReference>
<keyword evidence="2" id="KW-0808">Transferase</keyword>
<dbReference type="EMBL" id="JBAWKY010000002">
    <property type="protein sequence ID" value="MEI4462583.1"/>
    <property type="molecule type" value="Genomic_DNA"/>
</dbReference>